<sequence length="188" mass="21459">MSVVHTHHWSKKTQIALEYAYKCQDNGLDVFWLNCSTPQSLFAAFNHIQRMIQAVKKNDYDDDRTAVHQWLKHHKNWLLIFDNADDSSFPYGDWIPRYNGNASTRRILFTTRDERLSGAMINSVKAEVPLMDDHEATDLFNAGTAGISEKSTRSYESVLGLVQRLANLPLAVALAAACLREYPWVTVE</sequence>
<organism evidence="2 3">
    <name type="scientific">Conoideocrella luteorostrata</name>
    <dbReference type="NCBI Taxonomy" id="1105319"/>
    <lineage>
        <taxon>Eukaryota</taxon>
        <taxon>Fungi</taxon>
        <taxon>Dikarya</taxon>
        <taxon>Ascomycota</taxon>
        <taxon>Pezizomycotina</taxon>
        <taxon>Sordariomycetes</taxon>
        <taxon>Hypocreomycetidae</taxon>
        <taxon>Hypocreales</taxon>
        <taxon>Clavicipitaceae</taxon>
        <taxon>Conoideocrella</taxon>
    </lineage>
</organism>
<dbReference type="Proteomes" id="UP001251528">
    <property type="component" value="Unassembled WGS sequence"/>
</dbReference>
<dbReference type="EMBL" id="JASWJB010000280">
    <property type="protein sequence ID" value="KAK2592203.1"/>
    <property type="molecule type" value="Genomic_DNA"/>
</dbReference>
<dbReference type="InterPro" id="IPR002182">
    <property type="entry name" value="NB-ARC"/>
</dbReference>
<reference evidence="2" key="1">
    <citation type="submission" date="2023-06" db="EMBL/GenBank/DDBJ databases">
        <title>Conoideocrella luteorostrata (Hypocreales: Clavicipitaceae), a potential biocontrol fungus for elongate hemlock scale in United States Christmas tree production areas.</title>
        <authorList>
            <person name="Barrett H."/>
            <person name="Lovett B."/>
            <person name="Macias A.M."/>
            <person name="Stajich J.E."/>
            <person name="Kasson M.T."/>
        </authorList>
    </citation>
    <scope>NUCLEOTIDE SEQUENCE</scope>
    <source>
        <strain evidence="2">ARSEF 14590</strain>
    </source>
</reference>
<dbReference type="Gene3D" id="3.40.50.300">
    <property type="entry name" value="P-loop containing nucleotide triphosphate hydrolases"/>
    <property type="match status" value="1"/>
</dbReference>
<dbReference type="GO" id="GO:0043531">
    <property type="term" value="F:ADP binding"/>
    <property type="evidence" value="ECO:0007669"/>
    <property type="project" value="InterPro"/>
</dbReference>
<accession>A0AAJ0CI27</accession>
<dbReference type="Pfam" id="PF00931">
    <property type="entry name" value="NB-ARC"/>
    <property type="match status" value="1"/>
</dbReference>
<comment type="caution">
    <text evidence="2">The sequence shown here is derived from an EMBL/GenBank/DDBJ whole genome shotgun (WGS) entry which is preliminary data.</text>
</comment>
<dbReference type="SUPFAM" id="SSF52540">
    <property type="entry name" value="P-loop containing nucleoside triphosphate hydrolases"/>
    <property type="match status" value="1"/>
</dbReference>
<keyword evidence="3" id="KW-1185">Reference proteome</keyword>
<name>A0AAJ0CI27_9HYPO</name>
<feature type="domain" description="NB-ARC" evidence="1">
    <location>
        <begin position="30"/>
        <end position="142"/>
    </location>
</feature>
<evidence type="ECO:0000313" key="3">
    <source>
        <dbReference type="Proteomes" id="UP001251528"/>
    </source>
</evidence>
<gene>
    <name evidence="2" type="ORF">QQS21_010091</name>
</gene>
<dbReference type="InterPro" id="IPR027417">
    <property type="entry name" value="P-loop_NTPase"/>
</dbReference>
<evidence type="ECO:0000259" key="1">
    <source>
        <dbReference type="Pfam" id="PF00931"/>
    </source>
</evidence>
<evidence type="ECO:0000313" key="2">
    <source>
        <dbReference type="EMBL" id="KAK2592203.1"/>
    </source>
</evidence>
<proteinExistence type="predicted"/>
<dbReference type="AlphaFoldDB" id="A0AAJ0CI27"/>
<protein>
    <recommendedName>
        <fullName evidence="1">NB-ARC domain-containing protein</fullName>
    </recommendedName>
</protein>